<evidence type="ECO:0000259" key="9">
    <source>
        <dbReference type="PROSITE" id="PS50011"/>
    </source>
</evidence>
<keyword evidence="4" id="KW-0547">Nucleotide-binding</keyword>
<evidence type="ECO:0000256" key="2">
    <source>
        <dbReference type="ARBA" id="ARBA00022527"/>
    </source>
</evidence>
<evidence type="ECO:0000313" key="10">
    <source>
        <dbReference type="EMBL" id="CAJ0599384.1"/>
    </source>
</evidence>
<comment type="catalytic activity">
    <reaction evidence="7">
        <text>L-threonyl-[protein] + ATP = O-phospho-L-threonyl-[protein] + ADP + H(+)</text>
        <dbReference type="Rhea" id="RHEA:46608"/>
        <dbReference type="Rhea" id="RHEA-COMP:11060"/>
        <dbReference type="Rhea" id="RHEA-COMP:11605"/>
        <dbReference type="ChEBI" id="CHEBI:15378"/>
        <dbReference type="ChEBI" id="CHEBI:30013"/>
        <dbReference type="ChEBI" id="CHEBI:30616"/>
        <dbReference type="ChEBI" id="CHEBI:61977"/>
        <dbReference type="ChEBI" id="CHEBI:456216"/>
        <dbReference type="EC" id="2.7.11.1"/>
    </reaction>
</comment>
<organism evidence="10 11">
    <name type="scientific">Cylicocyclus nassatus</name>
    <name type="common">Nematode worm</name>
    <dbReference type="NCBI Taxonomy" id="53992"/>
    <lineage>
        <taxon>Eukaryota</taxon>
        <taxon>Metazoa</taxon>
        <taxon>Ecdysozoa</taxon>
        <taxon>Nematoda</taxon>
        <taxon>Chromadorea</taxon>
        <taxon>Rhabditida</taxon>
        <taxon>Rhabditina</taxon>
        <taxon>Rhabditomorpha</taxon>
        <taxon>Strongyloidea</taxon>
        <taxon>Strongylidae</taxon>
        <taxon>Cylicocyclus</taxon>
    </lineage>
</organism>
<keyword evidence="3" id="KW-0808">Transferase</keyword>
<evidence type="ECO:0000256" key="5">
    <source>
        <dbReference type="ARBA" id="ARBA00022777"/>
    </source>
</evidence>
<keyword evidence="5" id="KW-0418">Kinase</keyword>
<evidence type="ECO:0000256" key="7">
    <source>
        <dbReference type="ARBA" id="ARBA00047899"/>
    </source>
</evidence>
<dbReference type="PANTHER" id="PTHR24054:SF0">
    <property type="entry name" value="CASEIN KINASE II SUBUNIT ALPHA"/>
    <property type="match status" value="1"/>
</dbReference>
<dbReference type="InterPro" id="IPR000719">
    <property type="entry name" value="Prot_kinase_dom"/>
</dbReference>
<name>A0AA36GWG7_CYLNA</name>
<reference evidence="10" key="1">
    <citation type="submission" date="2023-07" db="EMBL/GenBank/DDBJ databases">
        <authorList>
            <consortium name="CYATHOMIX"/>
        </authorList>
    </citation>
    <scope>NUCLEOTIDE SEQUENCE</scope>
    <source>
        <strain evidence="10">N/A</strain>
    </source>
</reference>
<dbReference type="PANTHER" id="PTHR24054">
    <property type="entry name" value="CASEIN KINASE II SUBUNIT ALPHA"/>
    <property type="match status" value="1"/>
</dbReference>
<feature type="domain" description="Protein kinase" evidence="9">
    <location>
        <begin position="37"/>
        <end position="245"/>
    </location>
</feature>
<comment type="caution">
    <text evidence="10">The sequence shown here is derived from an EMBL/GenBank/DDBJ whole genome shotgun (WGS) entry which is preliminary data.</text>
</comment>
<dbReference type="GO" id="GO:0051726">
    <property type="term" value="P:regulation of cell cycle"/>
    <property type="evidence" value="ECO:0007669"/>
    <property type="project" value="TreeGrafter"/>
</dbReference>
<gene>
    <name evidence="10" type="ORF">CYNAS_LOCUS11367</name>
</gene>
<dbReference type="Proteomes" id="UP001176961">
    <property type="component" value="Unassembled WGS sequence"/>
</dbReference>
<dbReference type="AlphaFoldDB" id="A0AA36GWG7"/>
<dbReference type="EC" id="2.7.11.1" evidence="1"/>
<dbReference type="PROSITE" id="PS50011">
    <property type="entry name" value="PROTEIN_KINASE_DOM"/>
    <property type="match status" value="1"/>
</dbReference>
<dbReference type="Gene3D" id="3.30.200.20">
    <property type="entry name" value="Phosphorylase Kinase, domain 1"/>
    <property type="match status" value="1"/>
</dbReference>
<keyword evidence="2" id="KW-0723">Serine/threonine-protein kinase</keyword>
<dbReference type="EMBL" id="CATQJL010000223">
    <property type="protein sequence ID" value="CAJ0599384.1"/>
    <property type="molecule type" value="Genomic_DNA"/>
</dbReference>
<dbReference type="GO" id="GO:0005956">
    <property type="term" value="C:protein kinase CK2 complex"/>
    <property type="evidence" value="ECO:0007669"/>
    <property type="project" value="TreeGrafter"/>
</dbReference>
<dbReference type="GO" id="GO:0005634">
    <property type="term" value="C:nucleus"/>
    <property type="evidence" value="ECO:0007669"/>
    <property type="project" value="TreeGrafter"/>
</dbReference>
<keyword evidence="6" id="KW-0067">ATP-binding</keyword>
<keyword evidence="11" id="KW-1185">Reference proteome</keyword>
<evidence type="ECO:0000256" key="8">
    <source>
        <dbReference type="ARBA" id="ARBA00048679"/>
    </source>
</evidence>
<evidence type="ECO:0000256" key="4">
    <source>
        <dbReference type="ARBA" id="ARBA00022741"/>
    </source>
</evidence>
<proteinExistence type="predicted"/>
<dbReference type="SUPFAM" id="SSF56112">
    <property type="entry name" value="Protein kinase-like (PK-like)"/>
    <property type="match status" value="1"/>
</dbReference>
<evidence type="ECO:0000256" key="6">
    <source>
        <dbReference type="ARBA" id="ARBA00022840"/>
    </source>
</evidence>
<dbReference type="GO" id="GO:0005524">
    <property type="term" value="F:ATP binding"/>
    <property type="evidence" value="ECO:0007669"/>
    <property type="project" value="UniProtKB-KW"/>
</dbReference>
<sequence>MAPIPSKARVYAEVIPSKQREYWDYESLIEWGNIDDYQLVRELERGKCSEVFEGVKLTTAEKMVIKILKPVKMKIKREIKILENLCGGTNVIALLDVVKDPISRTPALIFDRPQTTDEELDEIMTEQEQAVAQKAAGEFQAMLQQMVKVQEETLALAADTAAKFLQCEVAETKDGEQSVFASTSRYDYDYLFIIMTGRLANADSVECRNLCVRMTGLASCLDEDIMKDHVSSVHLFWKLTTAKSR</sequence>
<evidence type="ECO:0000313" key="11">
    <source>
        <dbReference type="Proteomes" id="UP001176961"/>
    </source>
</evidence>
<accession>A0AA36GWG7</accession>
<comment type="catalytic activity">
    <reaction evidence="8">
        <text>L-seryl-[protein] + ATP = O-phospho-L-seryl-[protein] + ADP + H(+)</text>
        <dbReference type="Rhea" id="RHEA:17989"/>
        <dbReference type="Rhea" id="RHEA-COMP:9863"/>
        <dbReference type="Rhea" id="RHEA-COMP:11604"/>
        <dbReference type="ChEBI" id="CHEBI:15378"/>
        <dbReference type="ChEBI" id="CHEBI:29999"/>
        <dbReference type="ChEBI" id="CHEBI:30616"/>
        <dbReference type="ChEBI" id="CHEBI:83421"/>
        <dbReference type="ChEBI" id="CHEBI:456216"/>
        <dbReference type="EC" id="2.7.11.1"/>
    </reaction>
</comment>
<evidence type="ECO:0000256" key="3">
    <source>
        <dbReference type="ARBA" id="ARBA00022679"/>
    </source>
</evidence>
<dbReference type="FunFam" id="3.30.200.20:FF:000088">
    <property type="entry name" value="Casein kinase II subunit alpha"/>
    <property type="match status" value="1"/>
</dbReference>
<dbReference type="GO" id="GO:0005829">
    <property type="term" value="C:cytosol"/>
    <property type="evidence" value="ECO:0007669"/>
    <property type="project" value="TreeGrafter"/>
</dbReference>
<dbReference type="InterPro" id="IPR011009">
    <property type="entry name" value="Kinase-like_dom_sf"/>
</dbReference>
<protein>
    <recommendedName>
        <fullName evidence="1">non-specific serine/threonine protein kinase</fullName>
        <ecNumber evidence="1">2.7.11.1</ecNumber>
    </recommendedName>
</protein>
<dbReference type="GO" id="GO:0004674">
    <property type="term" value="F:protein serine/threonine kinase activity"/>
    <property type="evidence" value="ECO:0007669"/>
    <property type="project" value="UniProtKB-KW"/>
</dbReference>
<dbReference type="InterPro" id="IPR045216">
    <property type="entry name" value="CK2_alpha"/>
</dbReference>
<evidence type="ECO:0000256" key="1">
    <source>
        <dbReference type="ARBA" id="ARBA00012513"/>
    </source>
</evidence>